<evidence type="ECO:0000313" key="2">
    <source>
        <dbReference type="Proteomes" id="UP001161325"/>
    </source>
</evidence>
<dbReference type="Proteomes" id="UP001161325">
    <property type="component" value="Unassembled WGS sequence"/>
</dbReference>
<protein>
    <recommendedName>
        <fullName evidence="3">Zinc-finger domain-containing protein</fullName>
    </recommendedName>
</protein>
<reference evidence="1" key="1">
    <citation type="submission" date="2022-08" db="EMBL/GenBank/DDBJ databases">
        <title>Draft genome sequencing of Roseisolibacter agri AW1220.</title>
        <authorList>
            <person name="Tobiishi Y."/>
            <person name="Tonouchi A."/>
        </authorList>
    </citation>
    <scope>NUCLEOTIDE SEQUENCE</scope>
    <source>
        <strain evidence="1">AW1220</strain>
    </source>
</reference>
<evidence type="ECO:0000313" key="1">
    <source>
        <dbReference type="EMBL" id="GLC25839.1"/>
    </source>
</evidence>
<dbReference type="AlphaFoldDB" id="A0AA37Q3R7"/>
<accession>A0AA37Q3R7</accession>
<evidence type="ECO:0008006" key="3">
    <source>
        <dbReference type="Google" id="ProtNLM"/>
    </source>
</evidence>
<keyword evidence="2" id="KW-1185">Reference proteome</keyword>
<gene>
    <name evidence="1" type="ORF">rosag_23520</name>
</gene>
<organism evidence="1 2">
    <name type="scientific">Roseisolibacter agri</name>
    <dbReference type="NCBI Taxonomy" id="2014610"/>
    <lineage>
        <taxon>Bacteria</taxon>
        <taxon>Pseudomonadati</taxon>
        <taxon>Gemmatimonadota</taxon>
        <taxon>Gemmatimonadia</taxon>
        <taxon>Gemmatimonadales</taxon>
        <taxon>Gemmatimonadaceae</taxon>
        <taxon>Roseisolibacter</taxon>
    </lineage>
</organism>
<proteinExistence type="predicted"/>
<comment type="caution">
    <text evidence="1">The sequence shown here is derived from an EMBL/GenBank/DDBJ whole genome shotgun (WGS) entry which is preliminary data.</text>
</comment>
<dbReference type="EMBL" id="BRXS01000003">
    <property type="protein sequence ID" value="GLC25839.1"/>
    <property type="molecule type" value="Genomic_DNA"/>
</dbReference>
<sequence length="222" mass="24065">MGTRCRLTAAPEHPGAQASRWLRIMDCSAFRRHHLAYLDDTLPGDLLVPAERHLRECAACAALDTSVRRALLCARNLPPVAPSADFTARLQARLREIDRGECEVPVDWTPSWRELARERFAPRYPSRRTMAIAASLLVMASLGSVAMPDGEGEPVLLPPVVATRPEGDEGTEGPRMERLSASELVGPATAGIPVWPAALLAGEAPVQFLNVSGGVELVSFQR</sequence>
<name>A0AA37Q3R7_9BACT</name>